<dbReference type="PANTHER" id="PTHR34701:SF1">
    <property type="entry name" value="TRANSCRIPTIONAL REGULATOR MRAZ"/>
    <property type="match status" value="1"/>
</dbReference>
<feature type="region of interest" description="Disordered" evidence="8">
    <location>
        <begin position="1"/>
        <end position="20"/>
    </location>
</feature>
<dbReference type="InterPro" id="IPR035642">
    <property type="entry name" value="MraZ_N"/>
</dbReference>
<evidence type="ECO:0000259" key="9">
    <source>
        <dbReference type="PROSITE" id="PS51740"/>
    </source>
</evidence>
<dbReference type="GO" id="GO:0009295">
    <property type="term" value="C:nucleoid"/>
    <property type="evidence" value="ECO:0007669"/>
    <property type="project" value="UniProtKB-SubCell"/>
</dbReference>
<evidence type="ECO:0000256" key="8">
    <source>
        <dbReference type="SAM" id="MobiDB-lite"/>
    </source>
</evidence>
<comment type="similarity">
    <text evidence="7">Belongs to the MraZ family.</text>
</comment>
<name>C7MP14_CRYCD</name>
<evidence type="ECO:0000313" key="10">
    <source>
        <dbReference type="EMBL" id="ACU94654.1"/>
    </source>
</evidence>
<dbReference type="InterPro" id="IPR003444">
    <property type="entry name" value="MraZ"/>
</dbReference>
<keyword evidence="4 7" id="KW-0805">Transcription regulation</keyword>
<dbReference type="Pfam" id="PF02381">
    <property type="entry name" value="MraZ"/>
    <property type="match status" value="2"/>
</dbReference>
<protein>
    <recommendedName>
        <fullName evidence="1 7">Transcriptional regulator MraZ</fullName>
    </recommendedName>
</protein>
<comment type="subcellular location">
    <subcellularLocation>
        <location evidence="7">Cytoplasm</location>
        <location evidence="7">Nucleoid</location>
    </subcellularLocation>
</comment>
<dbReference type="HOGENOM" id="CLU_107907_0_4_11"/>
<gene>
    <name evidence="7" type="primary">mraZ</name>
    <name evidence="10" type="ordered locus">Ccur_09580</name>
</gene>
<sequence>MSSQKLDTKGGGMTELVGEHHHKLDAKGRVSMPSAFRKVLPKNLKVTLSPKKECLYVFEPDSFSMWVNSFFESEGGYKPTSSRHVALRRALNARARDVEVDNSGRIGLSADMRAEAGLDKEVVLTGNDDHLEIWNAKRWDEFLNSVDFSDLFSD</sequence>
<dbReference type="CDD" id="cd16321">
    <property type="entry name" value="MraZ_C"/>
    <property type="match status" value="1"/>
</dbReference>
<dbReference type="GO" id="GO:0005737">
    <property type="term" value="C:cytoplasm"/>
    <property type="evidence" value="ECO:0007669"/>
    <property type="project" value="UniProtKB-UniRule"/>
</dbReference>
<evidence type="ECO:0000256" key="7">
    <source>
        <dbReference type="HAMAP-Rule" id="MF_01008"/>
    </source>
</evidence>
<dbReference type="InterPro" id="IPR035644">
    <property type="entry name" value="MraZ_C"/>
</dbReference>
<dbReference type="EMBL" id="CP001682">
    <property type="protein sequence ID" value="ACU94654.1"/>
    <property type="molecule type" value="Genomic_DNA"/>
</dbReference>
<evidence type="ECO:0000256" key="3">
    <source>
        <dbReference type="ARBA" id="ARBA00022737"/>
    </source>
</evidence>
<dbReference type="Proteomes" id="UP000000954">
    <property type="component" value="Chromosome"/>
</dbReference>
<keyword evidence="6 7" id="KW-0804">Transcription</keyword>
<evidence type="ECO:0000256" key="6">
    <source>
        <dbReference type="ARBA" id="ARBA00023163"/>
    </source>
</evidence>
<reference evidence="10 11" key="1">
    <citation type="journal article" date="2009" name="Stand. Genomic Sci.">
        <title>Complete genome sequence of Cryptobacterium curtum type strain (12-3).</title>
        <authorList>
            <person name="Mavrommatis K."/>
            <person name="Pukall R."/>
            <person name="Rohde C."/>
            <person name="Chen F."/>
            <person name="Sims D."/>
            <person name="Brettin T."/>
            <person name="Kuske C."/>
            <person name="Detter J.C."/>
            <person name="Han C."/>
            <person name="Lapidus A."/>
            <person name="Copeland A."/>
            <person name="Glavina Del Rio T."/>
            <person name="Nolan M."/>
            <person name="Lucas S."/>
            <person name="Tice H."/>
            <person name="Cheng J.F."/>
            <person name="Bruce D."/>
            <person name="Goodwin L."/>
            <person name="Pitluck S."/>
            <person name="Ovchinnikova G."/>
            <person name="Pati A."/>
            <person name="Ivanova N."/>
            <person name="Chen A."/>
            <person name="Palaniappan K."/>
            <person name="Chain P."/>
            <person name="D'haeseleer P."/>
            <person name="Goker M."/>
            <person name="Bristow J."/>
            <person name="Eisen J.A."/>
            <person name="Markowitz V."/>
            <person name="Hugenholtz P."/>
            <person name="Rohde M."/>
            <person name="Klenk H.P."/>
            <person name="Kyrpides N.C."/>
        </authorList>
    </citation>
    <scope>NUCLEOTIDE SEQUENCE [LARGE SCALE GENOMIC DNA]</scope>
    <source>
        <strain evidence="11">ATCC 700683 / DSM 15641 / 12-3</strain>
    </source>
</reference>
<dbReference type="KEGG" id="ccu:Ccur_09580"/>
<dbReference type="InterPro" id="IPR038619">
    <property type="entry name" value="MraZ_sf"/>
</dbReference>
<dbReference type="InterPro" id="IPR007159">
    <property type="entry name" value="SpoVT-AbrB_dom"/>
</dbReference>
<dbReference type="PROSITE" id="PS51740">
    <property type="entry name" value="SPOVT_ABRB"/>
    <property type="match status" value="2"/>
</dbReference>
<accession>C7MP14</accession>
<evidence type="ECO:0000313" key="11">
    <source>
        <dbReference type="Proteomes" id="UP000000954"/>
    </source>
</evidence>
<evidence type="ECO:0000256" key="5">
    <source>
        <dbReference type="ARBA" id="ARBA00023125"/>
    </source>
</evidence>
<dbReference type="AlphaFoldDB" id="C7MP14"/>
<dbReference type="InterPro" id="IPR020603">
    <property type="entry name" value="MraZ_dom"/>
</dbReference>
<dbReference type="Gene3D" id="3.40.1550.20">
    <property type="entry name" value="Transcriptional regulator MraZ domain"/>
    <property type="match status" value="1"/>
</dbReference>
<organism evidence="10 11">
    <name type="scientific">Cryptobacterium curtum (strain ATCC 700683 / DSM 15641 / CCUG 43107 / 12-3)</name>
    <dbReference type="NCBI Taxonomy" id="469378"/>
    <lineage>
        <taxon>Bacteria</taxon>
        <taxon>Bacillati</taxon>
        <taxon>Actinomycetota</taxon>
        <taxon>Coriobacteriia</taxon>
        <taxon>Eggerthellales</taxon>
        <taxon>Eggerthellaceae</taxon>
        <taxon>Cryptobacterium</taxon>
    </lineage>
</organism>
<evidence type="ECO:0000256" key="4">
    <source>
        <dbReference type="ARBA" id="ARBA00023015"/>
    </source>
</evidence>
<dbReference type="SUPFAM" id="SSF89447">
    <property type="entry name" value="AbrB/MazE/MraZ-like"/>
    <property type="match status" value="1"/>
</dbReference>
<evidence type="ECO:0000256" key="1">
    <source>
        <dbReference type="ARBA" id="ARBA00013860"/>
    </source>
</evidence>
<dbReference type="GO" id="GO:0003700">
    <property type="term" value="F:DNA-binding transcription factor activity"/>
    <property type="evidence" value="ECO:0007669"/>
    <property type="project" value="UniProtKB-UniRule"/>
</dbReference>
<comment type="subunit">
    <text evidence="7">Forms oligomers.</text>
</comment>
<feature type="domain" description="SpoVT-AbrB" evidence="9">
    <location>
        <begin position="95"/>
        <end position="138"/>
    </location>
</feature>
<keyword evidence="3" id="KW-0677">Repeat</keyword>
<feature type="domain" description="SpoVT-AbrB" evidence="9">
    <location>
        <begin position="19"/>
        <end position="62"/>
    </location>
</feature>
<keyword evidence="2 7" id="KW-0963">Cytoplasm</keyword>
<dbReference type="PANTHER" id="PTHR34701">
    <property type="entry name" value="TRANSCRIPTIONAL REGULATOR MRAZ"/>
    <property type="match status" value="1"/>
</dbReference>
<proteinExistence type="inferred from homology"/>
<dbReference type="HAMAP" id="MF_01008">
    <property type="entry name" value="MraZ"/>
    <property type="match status" value="1"/>
</dbReference>
<dbReference type="InterPro" id="IPR037914">
    <property type="entry name" value="SpoVT-AbrB_sf"/>
</dbReference>
<dbReference type="eggNOG" id="COG2001">
    <property type="taxonomic scope" value="Bacteria"/>
</dbReference>
<dbReference type="CDD" id="cd16320">
    <property type="entry name" value="MraZ_N"/>
    <property type="match status" value="1"/>
</dbReference>
<dbReference type="GO" id="GO:2000143">
    <property type="term" value="P:negative regulation of DNA-templated transcription initiation"/>
    <property type="evidence" value="ECO:0007669"/>
    <property type="project" value="TreeGrafter"/>
</dbReference>
<keyword evidence="11" id="KW-1185">Reference proteome</keyword>
<dbReference type="STRING" id="469378.Ccur_09580"/>
<dbReference type="GO" id="GO:0000976">
    <property type="term" value="F:transcription cis-regulatory region binding"/>
    <property type="evidence" value="ECO:0007669"/>
    <property type="project" value="TreeGrafter"/>
</dbReference>
<keyword evidence="5 7" id="KW-0238">DNA-binding</keyword>
<evidence type="ECO:0000256" key="2">
    <source>
        <dbReference type="ARBA" id="ARBA00022490"/>
    </source>
</evidence>